<feature type="domain" description="IclR-ED" evidence="6">
    <location>
        <begin position="76"/>
        <end position="259"/>
    </location>
</feature>
<evidence type="ECO:0000313" key="7">
    <source>
        <dbReference type="EMBL" id="MDL2407129.1"/>
    </source>
</evidence>
<evidence type="ECO:0000256" key="3">
    <source>
        <dbReference type="ARBA" id="ARBA00023163"/>
    </source>
</evidence>
<evidence type="ECO:0000256" key="4">
    <source>
        <dbReference type="SAM" id="MobiDB-lite"/>
    </source>
</evidence>
<proteinExistence type="predicted"/>
<dbReference type="InterPro" id="IPR029016">
    <property type="entry name" value="GAF-like_dom_sf"/>
</dbReference>
<dbReference type="Pfam" id="PF09339">
    <property type="entry name" value="HTH_IclR"/>
    <property type="match status" value="1"/>
</dbReference>
<keyword evidence="3" id="KW-0804">Transcription</keyword>
<keyword evidence="2" id="KW-0238">DNA-binding</keyword>
<keyword evidence="1" id="KW-0805">Transcription regulation</keyword>
<dbReference type="SUPFAM" id="SSF55781">
    <property type="entry name" value="GAF domain-like"/>
    <property type="match status" value="1"/>
</dbReference>
<feature type="region of interest" description="Disordered" evidence="4">
    <location>
        <begin position="276"/>
        <end position="302"/>
    </location>
</feature>
<dbReference type="PROSITE" id="PS51078">
    <property type="entry name" value="ICLR_ED"/>
    <property type="match status" value="1"/>
</dbReference>
<comment type="caution">
    <text evidence="7">The sequence shown here is derived from an EMBL/GenBank/DDBJ whole genome shotgun (WGS) entry which is preliminary data.</text>
</comment>
<dbReference type="Proteomes" id="UP001172630">
    <property type="component" value="Unassembled WGS sequence"/>
</dbReference>
<dbReference type="Gene3D" id="1.10.10.10">
    <property type="entry name" value="Winged helix-like DNA-binding domain superfamily/Winged helix DNA-binding domain"/>
    <property type="match status" value="1"/>
</dbReference>
<evidence type="ECO:0000313" key="8">
    <source>
        <dbReference type="Proteomes" id="UP001172630"/>
    </source>
</evidence>
<dbReference type="SMART" id="SM00346">
    <property type="entry name" value="HTH_ICLR"/>
    <property type="match status" value="1"/>
</dbReference>
<keyword evidence="8" id="KW-1185">Reference proteome</keyword>
<dbReference type="InterPro" id="IPR005471">
    <property type="entry name" value="Tscrpt_reg_IclR_N"/>
</dbReference>
<gene>
    <name evidence="7" type="ORF">PY650_15945</name>
</gene>
<dbReference type="Pfam" id="PF01614">
    <property type="entry name" value="IclR_C"/>
    <property type="match status" value="1"/>
</dbReference>
<accession>A0ABT7KEU4</accession>
<dbReference type="PANTHER" id="PTHR30136:SF35">
    <property type="entry name" value="HTH-TYPE TRANSCRIPTIONAL REGULATOR RV1719"/>
    <property type="match status" value="1"/>
</dbReference>
<protein>
    <submittedName>
        <fullName evidence="7">IclR family transcriptional regulator</fullName>
    </submittedName>
</protein>
<evidence type="ECO:0000256" key="1">
    <source>
        <dbReference type="ARBA" id="ARBA00023015"/>
    </source>
</evidence>
<dbReference type="InterPro" id="IPR036390">
    <property type="entry name" value="WH_DNA-bd_sf"/>
</dbReference>
<dbReference type="InterPro" id="IPR050707">
    <property type="entry name" value="HTH_MetabolicPath_Reg"/>
</dbReference>
<reference evidence="7" key="1">
    <citation type="submission" date="2023-06" db="EMBL/GenBank/DDBJ databases">
        <title>Phylogenetic Diversity of Rhizobium strains.</title>
        <authorList>
            <person name="Moura F.T."/>
            <person name="Helene L.C.F."/>
            <person name="Hungria M."/>
        </authorList>
    </citation>
    <scope>NUCLEOTIDE SEQUENCE</scope>
    <source>
        <strain evidence="7">CCGE524</strain>
    </source>
</reference>
<dbReference type="RefSeq" id="WP_285880346.1">
    <property type="nucleotide sequence ID" value="NZ_JARFYN010000018.1"/>
</dbReference>
<dbReference type="PANTHER" id="PTHR30136">
    <property type="entry name" value="HELIX-TURN-HELIX TRANSCRIPTIONAL REGULATOR, ICLR FAMILY"/>
    <property type="match status" value="1"/>
</dbReference>
<dbReference type="EMBL" id="JARFYN010000018">
    <property type="protein sequence ID" value="MDL2407129.1"/>
    <property type="molecule type" value="Genomic_DNA"/>
</dbReference>
<dbReference type="InterPro" id="IPR036388">
    <property type="entry name" value="WH-like_DNA-bd_sf"/>
</dbReference>
<evidence type="ECO:0000256" key="2">
    <source>
        <dbReference type="ARBA" id="ARBA00023125"/>
    </source>
</evidence>
<dbReference type="SUPFAM" id="SSF46785">
    <property type="entry name" value="Winged helix' DNA-binding domain"/>
    <property type="match status" value="1"/>
</dbReference>
<feature type="compositionally biased region" description="Polar residues" evidence="4">
    <location>
        <begin position="276"/>
        <end position="292"/>
    </location>
</feature>
<evidence type="ECO:0000259" key="6">
    <source>
        <dbReference type="PROSITE" id="PS51078"/>
    </source>
</evidence>
<evidence type="ECO:0000259" key="5">
    <source>
        <dbReference type="PROSITE" id="PS51077"/>
    </source>
</evidence>
<name>A0ABT7KEU4_9HYPH</name>
<sequence>MADISEEASQKYRIPVIERMVDVFALLERTPEGATIREIVKAVKLSRTTVYRMLNTLSAHDFVHRSPTGTYTLGRRLLTLAAHVAPNVASYDLLAIAQPHLNQMSDVTGEGGKLTVLSGDEILVVAASQGRGQYALTASAGQRLPIHAGAAGKILLAFSPQEDIDRRLTKLDALTNQTISDPARMLEELAHIRERGWARDTGEQMVGVHAFAAPVRDASNAVIAAVSIPFVAGVEERRVEEIRRTVIATARTISKDVAEASKDEPAADISMTTMAPSANKHSSVAKRSNAATTKGRVGHVKA</sequence>
<feature type="domain" description="HTH iclR-type" evidence="5">
    <location>
        <begin position="14"/>
        <end position="75"/>
    </location>
</feature>
<dbReference type="PROSITE" id="PS51077">
    <property type="entry name" value="HTH_ICLR"/>
    <property type="match status" value="1"/>
</dbReference>
<dbReference type="InterPro" id="IPR014757">
    <property type="entry name" value="Tscrpt_reg_IclR_C"/>
</dbReference>
<dbReference type="Gene3D" id="3.30.450.40">
    <property type="match status" value="1"/>
</dbReference>
<organism evidence="7 8">
    <name type="scientific">Rhizobium calliandrae</name>
    <dbReference type="NCBI Taxonomy" id="1312182"/>
    <lineage>
        <taxon>Bacteria</taxon>
        <taxon>Pseudomonadati</taxon>
        <taxon>Pseudomonadota</taxon>
        <taxon>Alphaproteobacteria</taxon>
        <taxon>Hyphomicrobiales</taxon>
        <taxon>Rhizobiaceae</taxon>
        <taxon>Rhizobium/Agrobacterium group</taxon>
        <taxon>Rhizobium</taxon>
    </lineage>
</organism>